<accession>A0AAV4X9P8</accession>
<proteinExistence type="predicted"/>
<organism evidence="1 2">
    <name type="scientific">Caerostris extrusa</name>
    <name type="common">Bark spider</name>
    <name type="synonym">Caerostris bankana</name>
    <dbReference type="NCBI Taxonomy" id="172846"/>
    <lineage>
        <taxon>Eukaryota</taxon>
        <taxon>Metazoa</taxon>
        <taxon>Ecdysozoa</taxon>
        <taxon>Arthropoda</taxon>
        <taxon>Chelicerata</taxon>
        <taxon>Arachnida</taxon>
        <taxon>Araneae</taxon>
        <taxon>Araneomorphae</taxon>
        <taxon>Entelegynae</taxon>
        <taxon>Araneoidea</taxon>
        <taxon>Araneidae</taxon>
        <taxon>Caerostris</taxon>
    </lineage>
</organism>
<evidence type="ECO:0000313" key="2">
    <source>
        <dbReference type="Proteomes" id="UP001054945"/>
    </source>
</evidence>
<name>A0AAV4X9P8_CAEEX</name>
<keyword evidence="2" id="KW-1185">Reference proteome</keyword>
<reference evidence="1 2" key="1">
    <citation type="submission" date="2021-06" db="EMBL/GenBank/DDBJ databases">
        <title>Caerostris extrusa draft genome.</title>
        <authorList>
            <person name="Kono N."/>
            <person name="Arakawa K."/>
        </authorList>
    </citation>
    <scope>NUCLEOTIDE SEQUENCE [LARGE SCALE GENOMIC DNA]</scope>
</reference>
<protein>
    <submittedName>
        <fullName evidence="1">Uncharacterized protein</fullName>
    </submittedName>
</protein>
<comment type="caution">
    <text evidence="1">The sequence shown here is derived from an EMBL/GenBank/DDBJ whole genome shotgun (WGS) entry which is preliminary data.</text>
</comment>
<gene>
    <name evidence="1" type="ORF">CEXT_689721</name>
</gene>
<dbReference type="EMBL" id="BPLR01017327">
    <property type="protein sequence ID" value="GIY90543.1"/>
    <property type="molecule type" value="Genomic_DNA"/>
</dbReference>
<dbReference type="AlphaFoldDB" id="A0AAV4X9P8"/>
<sequence>MTSMVDYSKDKGLPETVGKYLIHAMALGDIIEFHLEGNHKMHPIMHQEEMTQSYHFKENNDISRKDQ</sequence>
<evidence type="ECO:0000313" key="1">
    <source>
        <dbReference type="EMBL" id="GIY90543.1"/>
    </source>
</evidence>
<dbReference type="Proteomes" id="UP001054945">
    <property type="component" value="Unassembled WGS sequence"/>
</dbReference>